<feature type="domain" description="F-box" evidence="2">
    <location>
        <begin position="1"/>
        <end position="47"/>
    </location>
</feature>
<feature type="region of interest" description="Disordered" evidence="1">
    <location>
        <begin position="533"/>
        <end position="555"/>
    </location>
</feature>
<dbReference type="SUPFAM" id="SSF50998">
    <property type="entry name" value="Quinoprotein alcohol dehydrogenase-like"/>
    <property type="match status" value="1"/>
</dbReference>
<dbReference type="InterPro" id="IPR036047">
    <property type="entry name" value="F-box-like_dom_sf"/>
</dbReference>
<dbReference type="InterPro" id="IPR011047">
    <property type="entry name" value="Quinoprotein_ADH-like_sf"/>
</dbReference>
<dbReference type="SUPFAM" id="SSF81383">
    <property type="entry name" value="F-box domain"/>
    <property type="match status" value="1"/>
</dbReference>
<dbReference type="Pfam" id="PF12937">
    <property type="entry name" value="F-box-like"/>
    <property type="match status" value="1"/>
</dbReference>
<sequence>MTTITHLPEELLQKVLAALSIDDIVLMARVSKKWHHVASSDCVWRAAAIQCGYTQPDCDISTALEHYRTDPRYCDASRYLDGTQSFYELCRRLRLLHRQWGRTQTMLKPPTDSVRELFPGVRYLRPAGSNEDVWRIKLDHADRCVIVTGRHGGVRTMDVDSGELLWSIPPRETRRCPHLEWSQGYMIFDRQGRGQFEVWRSERIIPEVAEPRRGVYQRNYVDFDDHFVFLVGNSTYSITILSRAEGRTVWHLRSHLKQYGEPRCYLPEPLPTTTSPCFQQQHVYPVATPPMMILLPSGPVRENPVGPSTWTAVHPDHESDTLVLLSQEGIMLFRHYSAHLLHGAEPDLIYLEFPLRVYTQPEGRPDMPPEEILPSNWGLIVDHFMPGQLAVGHGRVFMVHGMLLMVDLLTPSALSARYTDGQDTVPFSVYRWTDIMSLEHRLIHLFPFSICSCVQMDMSGVYCVSTQNLRREVGTDPASFPPRYEVECHMKSSTMAMAFRFDLGEGPRSRSVTIKPYDDAVRAAEEAEEALYRSLMQRPEQIDQPHFHEDDDVDE</sequence>
<accession>A0AAF0IZT9</accession>
<feature type="compositionally biased region" description="Basic and acidic residues" evidence="1">
    <location>
        <begin position="540"/>
        <end position="549"/>
    </location>
</feature>
<proteinExistence type="predicted"/>
<evidence type="ECO:0000313" key="3">
    <source>
        <dbReference type="EMBL" id="WFD22823.1"/>
    </source>
</evidence>
<evidence type="ECO:0000313" key="4">
    <source>
        <dbReference type="Proteomes" id="UP001214415"/>
    </source>
</evidence>
<dbReference type="CDD" id="cd09917">
    <property type="entry name" value="F-box_SF"/>
    <property type="match status" value="1"/>
</dbReference>
<dbReference type="Gene3D" id="1.20.1280.50">
    <property type="match status" value="1"/>
</dbReference>
<dbReference type="EMBL" id="CP119902">
    <property type="protein sequence ID" value="WFD22823.1"/>
    <property type="molecule type" value="Genomic_DNA"/>
</dbReference>
<name>A0AAF0IZT9_9BASI</name>
<evidence type="ECO:0000259" key="2">
    <source>
        <dbReference type="PROSITE" id="PS50181"/>
    </source>
</evidence>
<dbReference type="Proteomes" id="UP001214415">
    <property type="component" value="Chromosome 3"/>
</dbReference>
<evidence type="ECO:0000256" key="1">
    <source>
        <dbReference type="SAM" id="MobiDB-lite"/>
    </source>
</evidence>
<protein>
    <recommendedName>
        <fullName evidence="2">F-box domain-containing protein</fullName>
    </recommendedName>
</protein>
<reference evidence="3" key="1">
    <citation type="submission" date="2023-03" db="EMBL/GenBank/DDBJ databases">
        <title>Mating type loci evolution in Malassezia.</title>
        <authorList>
            <person name="Coelho M.A."/>
        </authorList>
    </citation>
    <scope>NUCLEOTIDE SEQUENCE</scope>
    <source>
        <strain evidence="3">CBS 12830</strain>
    </source>
</reference>
<dbReference type="PROSITE" id="PS50181">
    <property type="entry name" value="FBOX"/>
    <property type="match status" value="1"/>
</dbReference>
<dbReference type="AlphaFoldDB" id="A0AAF0IZT9"/>
<dbReference type="SMART" id="SM00256">
    <property type="entry name" value="FBOX"/>
    <property type="match status" value="1"/>
</dbReference>
<gene>
    <name evidence="3" type="ORF">MEQU1_001500</name>
</gene>
<keyword evidence="4" id="KW-1185">Reference proteome</keyword>
<organism evidence="3 4">
    <name type="scientific">Malassezia equina</name>
    <dbReference type="NCBI Taxonomy" id="1381935"/>
    <lineage>
        <taxon>Eukaryota</taxon>
        <taxon>Fungi</taxon>
        <taxon>Dikarya</taxon>
        <taxon>Basidiomycota</taxon>
        <taxon>Ustilaginomycotina</taxon>
        <taxon>Malasseziomycetes</taxon>
        <taxon>Malasseziales</taxon>
        <taxon>Malasseziaceae</taxon>
        <taxon>Malassezia</taxon>
    </lineage>
</organism>
<dbReference type="InterPro" id="IPR001810">
    <property type="entry name" value="F-box_dom"/>
</dbReference>